<organism evidence="5 6">
    <name type="scientific">Bremerella alba</name>
    <dbReference type="NCBI Taxonomy" id="980252"/>
    <lineage>
        <taxon>Bacteria</taxon>
        <taxon>Pseudomonadati</taxon>
        <taxon>Planctomycetota</taxon>
        <taxon>Planctomycetia</taxon>
        <taxon>Pirellulales</taxon>
        <taxon>Pirellulaceae</taxon>
        <taxon>Bremerella</taxon>
    </lineage>
</organism>
<dbReference type="RefSeq" id="WP_207395183.1">
    <property type="nucleotide sequence ID" value="NZ_JABRWO010000002.1"/>
</dbReference>
<feature type="coiled-coil region" evidence="1">
    <location>
        <begin position="203"/>
        <end position="230"/>
    </location>
</feature>
<protein>
    <recommendedName>
        <fullName evidence="4">Zinc finger/thioredoxin putative domain-containing protein</fullName>
    </recommendedName>
</protein>
<keyword evidence="3" id="KW-0472">Membrane</keyword>
<evidence type="ECO:0000256" key="3">
    <source>
        <dbReference type="SAM" id="Phobius"/>
    </source>
</evidence>
<dbReference type="NCBIfam" id="TIGR02098">
    <property type="entry name" value="MJ0042_CXXC"/>
    <property type="match status" value="1"/>
</dbReference>
<name>A0A7V9A5W8_9BACT</name>
<comment type="caution">
    <text evidence="5">The sequence shown here is derived from an EMBL/GenBank/DDBJ whole genome shotgun (WGS) entry which is preliminary data.</text>
</comment>
<evidence type="ECO:0000313" key="5">
    <source>
        <dbReference type="EMBL" id="MBA2113692.1"/>
    </source>
</evidence>
<dbReference type="Pfam" id="PF13717">
    <property type="entry name" value="Zn_ribbon_4"/>
    <property type="match status" value="1"/>
</dbReference>
<reference evidence="5 6" key="1">
    <citation type="submission" date="2020-05" db="EMBL/GenBank/DDBJ databases">
        <title>Bremerella alba sp. nov., a novel planctomycete isolated from the surface of the macroalga Fucus spiralis.</title>
        <authorList>
            <person name="Godinho O."/>
            <person name="Botelho R."/>
            <person name="Albuquerque L."/>
            <person name="Wiegand S."/>
            <person name="Da Costa M.S."/>
            <person name="Lobo-Da-Cunha A."/>
            <person name="Jogler C."/>
            <person name="Lage O.M."/>
        </authorList>
    </citation>
    <scope>NUCLEOTIDE SEQUENCE [LARGE SCALE GENOMIC DNA]</scope>
    <source>
        <strain evidence="5 6">FF15</strain>
    </source>
</reference>
<evidence type="ECO:0000256" key="2">
    <source>
        <dbReference type="SAM" id="MobiDB-lite"/>
    </source>
</evidence>
<dbReference type="Proteomes" id="UP000551616">
    <property type="component" value="Unassembled WGS sequence"/>
</dbReference>
<keyword evidence="1" id="KW-0175">Coiled coil</keyword>
<evidence type="ECO:0000256" key="1">
    <source>
        <dbReference type="SAM" id="Coils"/>
    </source>
</evidence>
<keyword evidence="3" id="KW-0812">Transmembrane</keyword>
<gene>
    <name evidence="5" type="ORF">HOV93_08430</name>
</gene>
<keyword evidence="3" id="KW-1133">Transmembrane helix</keyword>
<feature type="region of interest" description="Disordered" evidence="2">
    <location>
        <begin position="524"/>
        <end position="609"/>
    </location>
</feature>
<feature type="transmembrane region" description="Helical" evidence="3">
    <location>
        <begin position="97"/>
        <end position="121"/>
    </location>
</feature>
<evidence type="ECO:0000259" key="4">
    <source>
        <dbReference type="Pfam" id="PF13717"/>
    </source>
</evidence>
<dbReference type="EMBL" id="JABRWO010000002">
    <property type="protein sequence ID" value="MBA2113692.1"/>
    <property type="molecule type" value="Genomic_DNA"/>
</dbReference>
<evidence type="ECO:0000313" key="6">
    <source>
        <dbReference type="Proteomes" id="UP000551616"/>
    </source>
</evidence>
<feature type="domain" description="Zinc finger/thioredoxin putative" evidence="4">
    <location>
        <begin position="6"/>
        <end position="36"/>
    </location>
</feature>
<keyword evidence="6" id="KW-1185">Reference proteome</keyword>
<proteinExistence type="predicted"/>
<dbReference type="InterPro" id="IPR011723">
    <property type="entry name" value="Znf/thioredoxin_put"/>
</dbReference>
<accession>A0A7V9A5W8</accession>
<dbReference type="AlphaFoldDB" id="A0A7V9A5W8"/>
<sequence length="706" mass="78955">MAKLHITCPNCSTRYPVADEKLAGRRVTCKKCSEKFVAEIESDAVPALDPFAASSPASDPLGDDLFGDFTSSSAAASPALGSLPPKKRSSSSGSFPVIPLVLGGVGVLVVVILVVTVISFASGGSDRPFQMNAAQQQFSKEDSYKQHFDVTEKQFDNMLQFLTAIEAIQSEEDLKQFDETVRGLTQEMESLTHGVRNIPPLPKDMQEKLKREVRQQLDSVEGRAKAAGQKLAKYTSNARVAYAAQQYHQSHSYLGGALGAANTRSDTRREEVDRQQAIKYAHVQNPQQLPQLLYEFALADYAKAKQVLSVPMPPDQIKNKVDEIKRLYQNIREFSQDLANIPAFHGNVVDPAIEKYKSDVQEIHDSNHFPLEGLATSGLPFIANSTAKVNLGLSNEIRGNWETINGERPHADSQGKVGPMFHCFTPEELDTFVQRHQAYKYRMPDRRYVVMFIDERYGPEIEKWKALKYNNRCEEMSTKLMKIIWKPSDEGEDFHSMVTSGYTLKVQEIAGENVVVMSYDESVLKRRDDSKSSGSRGRLVGGLPFGGMPDIRRPRMPQMPEPGSQFGPRFQPPTGLDSANPPREPTAGPRGPRFGSPGMPNMGSARRDPAQEAIERLEQQYGKDKLVRLEFKTITSDQAKQVREIIRPWSLAQAYVNWLDPEINQRVIMFPYDGDIDELASKITFGEVDEVLAKQRRIRLKSVSLP</sequence>